<dbReference type="HOGENOM" id="CLU_1674260_0_0_10"/>
<dbReference type="KEGG" id="aas:Aasi_1114"/>
<name>B3ETA3_AMOA5</name>
<evidence type="ECO:0000313" key="1">
    <source>
        <dbReference type="EMBL" id="ACE06455.1"/>
    </source>
</evidence>
<dbReference type="eggNOG" id="COG1196">
    <property type="taxonomic scope" value="Bacteria"/>
</dbReference>
<keyword evidence="2" id="KW-1185">Reference proteome</keyword>
<dbReference type="EMBL" id="CP001102">
    <property type="protein sequence ID" value="ACE06455.1"/>
    <property type="molecule type" value="Genomic_DNA"/>
</dbReference>
<organism evidence="1 2">
    <name type="scientific">Amoebophilus asiaticus (strain 5a2)</name>
    <dbReference type="NCBI Taxonomy" id="452471"/>
    <lineage>
        <taxon>Bacteria</taxon>
        <taxon>Pseudomonadati</taxon>
        <taxon>Bacteroidota</taxon>
        <taxon>Cytophagia</taxon>
        <taxon>Cytophagales</taxon>
        <taxon>Amoebophilaceae</taxon>
        <taxon>Candidatus Amoebophilus</taxon>
    </lineage>
</organism>
<dbReference type="Proteomes" id="UP000001227">
    <property type="component" value="Chromosome"/>
</dbReference>
<proteinExistence type="predicted"/>
<sequence length="162" mass="17418">MKSTSSLTQQYIASILLISLLLQNCGGGFDNHPLIPTGEEQIVFIQPNTQAIITPTSIQTLIGQELTTQGGHAVTFYEEAGELKADVVMNAPQGFSKGYDGLNVYIEQGAALANLPCLDTKAQQCRVHLQPAHAGKPAKIVIYKGAGLMGGCKEMKKMRKNM</sequence>
<evidence type="ECO:0000313" key="2">
    <source>
        <dbReference type="Proteomes" id="UP000001227"/>
    </source>
</evidence>
<accession>B3ETA3</accession>
<gene>
    <name evidence="1" type="ordered locus">Aasi_1114</name>
</gene>
<dbReference type="STRING" id="452471.Aasi_1114"/>
<dbReference type="RefSeq" id="WP_012473212.1">
    <property type="nucleotide sequence ID" value="NC_010830.1"/>
</dbReference>
<protein>
    <submittedName>
        <fullName evidence="1">Uncharacterized protein</fullName>
    </submittedName>
</protein>
<dbReference type="AlphaFoldDB" id="B3ETA3"/>
<reference evidence="1 2" key="1">
    <citation type="journal article" date="2010" name="J. Bacteriol.">
        <title>The genome of the amoeba symbiont 'Candidatus Amoebophilus asiaticus' reveals common mechanisms for host cell interaction among amoeba-associated bacteria.</title>
        <authorList>
            <person name="Schmitz-Esser S."/>
            <person name="Tischler P."/>
            <person name="Arnold R."/>
            <person name="Montanaro J."/>
            <person name="Wagner M."/>
            <person name="Rattei T."/>
            <person name="Horn M."/>
        </authorList>
    </citation>
    <scope>NUCLEOTIDE SEQUENCE [LARGE SCALE GENOMIC DNA]</scope>
    <source>
        <strain evidence="1 2">5a2</strain>
    </source>
</reference>